<dbReference type="Proteomes" id="UP001054945">
    <property type="component" value="Unassembled WGS sequence"/>
</dbReference>
<evidence type="ECO:0000256" key="1">
    <source>
        <dbReference type="SAM" id="MobiDB-lite"/>
    </source>
</evidence>
<accession>A0AAV4P0L9</accession>
<comment type="caution">
    <text evidence="2">The sequence shown here is derived from an EMBL/GenBank/DDBJ whole genome shotgun (WGS) entry which is preliminary data.</text>
</comment>
<organism evidence="2 3">
    <name type="scientific">Caerostris extrusa</name>
    <name type="common">Bark spider</name>
    <name type="synonym">Caerostris bankana</name>
    <dbReference type="NCBI Taxonomy" id="172846"/>
    <lineage>
        <taxon>Eukaryota</taxon>
        <taxon>Metazoa</taxon>
        <taxon>Ecdysozoa</taxon>
        <taxon>Arthropoda</taxon>
        <taxon>Chelicerata</taxon>
        <taxon>Arachnida</taxon>
        <taxon>Araneae</taxon>
        <taxon>Araneomorphae</taxon>
        <taxon>Entelegynae</taxon>
        <taxon>Araneoidea</taxon>
        <taxon>Araneidae</taxon>
        <taxon>Caerostris</taxon>
    </lineage>
</organism>
<protein>
    <submittedName>
        <fullName evidence="2">Uncharacterized protein</fullName>
    </submittedName>
</protein>
<keyword evidence="3" id="KW-1185">Reference proteome</keyword>
<dbReference type="EMBL" id="BPLR01003912">
    <property type="protein sequence ID" value="GIX90113.1"/>
    <property type="molecule type" value="Genomic_DNA"/>
</dbReference>
<sequence length="162" mass="18596">MPHAKAKSNLNPFIQKHLHDNGPKNVPQYQERQKEIVSTLTQPTLPPTASPFISVLEETEPGPLQHSPPPLGRLFKRSTCQSHYRGFSLRTIGLQRERGGERGFALMWERRSVFLAKLGQREQTNALRALRTKLQWIDLSAPERVCWHRELCYLLHSLAAIN</sequence>
<evidence type="ECO:0000313" key="3">
    <source>
        <dbReference type="Proteomes" id="UP001054945"/>
    </source>
</evidence>
<gene>
    <name evidence="2" type="ORF">CEXT_129861</name>
</gene>
<dbReference type="AlphaFoldDB" id="A0AAV4P0L9"/>
<feature type="region of interest" description="Disordered" evidence="1">
    <location>
        <begin position="1"/>
        <end position="24"/>
    </location>
</feature>
<proteinExistence type="predicted"/>
<evidence type="ECO:0000313" key="2">
    <source>
        <dbReference type="EMBL" id="GIX90113.1"/>
    </source>
</evidence>
<name>A0AAV4P0L9_CAEEX</name>
<reference evidence="2 3" key="1">
    <citation type="submission" date="2021-06" db="EMBL/GenBank/DDBJ databases">
        <title>Caerostris extrusa draft genome.</title>
        <authorList>
            <person name="Kono N."/>
            <person name="Arakawa K."/>
        </authorList>
    </citation>
    <scope>NUCLEOTIDE SEQUENCE [LARGE SCALE GENOMIC DNA]</scope>
</reference>